<dbReference type="InterPro" id="IPR050721">
    <property type="entry name" value="Trk_Ktr_HKT_K-transport"/>
</dbReference>
<dbReference type="PANTHER" id="PTHR43833:SF7">
    <property type="entry name" value="KTR SYSTEM POTASSIUM UPTAKE PROTEIN C"/>
    <property type="match status" value="1"/>
</dbReference>
<dbReference type="GO" id="GO:0008324">
    <property type="term" value="F:monoatomic cation transmembrane transporter activity"/>
    <property type="evidence" value="ECO:0007669"/>
    <property type="project" value="InterPro"/>
</dbReference>
<dbReference type="EMBL" id="DRLD01000310">
    <property type="protein sequence ID" value="HED11255.1"/>
    <property type="molecule type" value="Genomic_DNA"/>
</dbReference>
<organism evidence="3">
    <name type="scientific">Caldithrix abyssi</name>
    <dbReference type="NCBI Taxonomy" id="187145"/>
    <lineage>
        <taxon>Bacteria</taxon>
        <taxon>Pseudomonadati</taxon>
        <taxon>Calditrichota</taxon>
        <taxon>Calditrichia</taxon>
        <taxon>Calditrichales</taxon>
        <taxon>Calditrichaceae</taxon>
        <taxon>Caldithrix</taxon>
    </lineage>
</organism>
<dbReference type="PANTHER" id="PTHR43833">
    <property type="entry name" value="POTASSIUM CHANNEL PROTEIN 2-RELATED-RELATED"/>
    <property type="match status" value="1"/>
</dbReference>
<evidence type="ECO:0000259" key="2">
    <source>
        <dbReference type="PROSITE" id="PS51202"/>
    </source>
</evidence>
<feature type="domain" description="RCK C-terminal" evidence="2">
    <location>
        <begin position="134"/>
        <end position="217"/>
    </location>
</feature>
<dbReference type="PROSITE" id="PS51202">
    <property type="entry name" value="RCK_C"/>
    <property type="match status" value="1"/>
</dbReference>
<evidence type="ECO:0000313" key="3">
    <source>
        <dbReference type="EMBL" id="HED11255.1"/>
    </source>
</evidence>
<dbReference type="InterPro" id="IPR006037">
    <property type="entry name" value="RCK_C"/>
</dbReference>
<dbReference type="InterPro" id="IPR036721">
    <property type="entry name" value="RCK_C_sf"/>
</dbReference>
<dbReference type="AlphaFoldDB" id="A0A7V1LNK8"/>
<dbReference type="GO" id="GO:0006813">
    <property type="term" value="P:potassium ion transport"/>
    <property type="evidence" value="ECO:0007669"/>
    <property type="project" value="InterPro"/>
</dbReference>
<dbReference type="SUPFAM" id="SSF116726">
    <property type="entry name" value="TrkA C-terminal domain-like"/>
    <property type="match status" value="1"/>
</dbReference>
<dbReference type="Gene3D" id="3.30.70.1450">
    <property type="entry name" value="Regulator of K+ conductance, C-terminal domain"/>
    <property type="match status" value="1"/>
</dbReference>
<sequence>MQHIAVIGISSFGYYLCKYLSAAGAGVMAIDIDDAKVDSVKDIVEKAVIADATQRDVLANFELNEFDNVIVSVGESIDTSILITLYLKELKVKNIIVKAFTADHAKILDKIGATQIVFPERDTAKRVAYTMQSNNLLDYFPIGKDHGFVEVTVPTGWSGKSLIELDVRRKYGIQVVLIKEILPEDKVVIPTGDYILKDSDVLVVVGKNKDLERMETL</sequence>
<proteinExistence type="predicted"/>
<comment type="caution">
    <text evidence="3">The sequence shown here is derived from an EMBL/GenBank/DDBJ whole genome shotgun (WGS) entry which is preliminary data.</text>
</comment>
<dbReference type="Pfam" id="PF02254">
    <property type="entry name" value="TrkA_N"/>
    <property type="match status" value="1"/>
</dbReference>
<dbReference type="PROSITE" id="PS51201">
    <property type="entry name" value="RCK_N"/>
    <property type="match status" value="1"/>
</dbReference>
<dbReference type="Proteomes" id="UP000886005">
    <property type="component" value="Unassembled WGS sequence"/>
</dbReference>
<reference evidence="3" key="1">
    <citation type="journal article" date="2020" name="mSystems">
        <title>Genome- and Community-Level Interaction Insights into Carbon Utilization and Element Cycling Functions of Hydrothermarchaeota in Hydrothermal Sediment.</title>
        <authorList>
            <person name="Zhou Z."/>
            <person name="Liu Y."/>
            <person name="Xu W."/>
            <person name="Pan J."/>
            <person name="Luo Z.H."/>
            <person name="Li M."/>
        </authorList>
    </citation>
    <scope>NUCLEOTIDE SEQUENCE [LARGE SCALE GENOMIC DNA]</scope>
    <source>
        <strain evidence="3">HyVt-456</strain>
    </source>
</reference>
<gene>
    <name evidence="3" type="ORF">ENJ10_11255</name>
</gene>
<dbReference type="Pfam" id="PF02080">
    <property type="entry name" value="TrkA_C"/>
    <property type="match status" value="1"/>
</dbReference>
<accession>A0A7V1LNK8</accession>
<dbReference type="Gene3D" id="3.40.50.720">
    <property type="entry name" value="NAD(P)-binding Rossmann-like Domain"/>
    <property type="match status" value="1"/>
</dbReference>
<name>A0A7V1LNK8_CALAY</name>
<feature type="domain" description="RCK N-terminal" evidence="1">
    <location>
        <begin position="1"/>
        <end position="118"/>
    </location>
</feature>
<evidence type="ECO:0000259" key="1">
    <source>
        <dbReference type="PROSITE" id="PS51201"/>
    </source>
</evidence>
<dbReference type="SUPFAM" id="SSF51735">
    <property type="entry name" value="NAD(P)-binding Rossmann-fold domains"/>
    <property type="match status" value="1"/>
</dbReference>
<dbReference type="InterPro" id="IPR003148">
    <property type="entry name" value="RCK_N"/>
</dbReference>
<protein>
    <submittedName>
        <fullName evidence="3">TrkA family potassium uptake protein</fullName>
    </submittedName>
</protein>
<dbReference type="InterPro" id="IPR036291">
    <property type="entry name" value="NAD(P)-bd_dom_sf"/>
</dbReference>